<dbReference type="HAMAP" id="MF_00418">
    <property type="entry name" value="DapA"/>
    <property type="match status" value="1"/>
</dbReference>
<evidence type="ECO:0000256" key="11">
    <source>
        <dbReference type="ARBA" id="ARBA00047836"/>
    </source>
</evidence>
<evidence type="ECO:0000256" key="3">
    <source>
        <dbReference type="ARBA" id="ARBA00007592"/>
    </source>
</evidence>
<dbReference type="PANTHER" id="PTHR12128">
    <property type="entry name" value="DIHYDRODIPICOLINATE SYNTHASE"/>
    <property type="match status" value="1"/>
</dbReference>
<dbReference type="InterPro" id="IPR013785">
    <property type="entry name" value="Aldolase_TIM"/>
</dbReference>
<dbReference type="SMART" id="SM01130">
    <property type="entry name" value="DHDPS"/>
    <property type="match status" value="1"/>
</dbReference>
<comment type="caution">
    <text evidence="12">Was originally thought to be a dihydrodipicolinate synthase (DHDPS), catalyzing the condensation of (S)-aspartate-beta-semialdehyde [(S)-ASA] and pyruvate to dihydrodipicolinate (DHDP). However, it was shown in E.coli that the product of the enzymatic reaction is not dihydrodipicolinate but in fact (4S)-4-hydroxy-2,3,4,5-tetrahydro-(2S)-dipicolinic acid (HTPA), and that the consecutive dehydration reaction leading to DHDP is not spontaneous but catalyzed by DapB.</text>
</comment>
<organism evidence="14 15">
    <name type="scientific">Sporosarcina soli</name>
    <dbReference type="NCBI Taxonomy" id="334736"/>
    <lineage>
        <taxon>Bacteria</taxon>
        <taxon>Bacillati</taxon>
        <taxon>Bacillota</taxon>
        <taxon>Bacilli</taxon>
        <taxon>Bacillales</taxon>
        <taxon>Caryophanaceae</taxon>
        <taxon>Sporosarcina</taxon>
    </lineage>
</organism>
<dbReference type="Pfam" id="PF00701">
    <property type="entry name" value="DHDPS"/>
    <property type="match status" value="1"/>
</dbReference>
<dbReference type="EMBL" id="JBHSNO010000015">
    <property type="protein sequence ID" value="MFC5591213.1"/>
    <property type="molecule type" value="Genomic_DNA"/>
</dbReference>
<keyword evidence="7 12" id="KW-0220">Diaminopimelate biosynthesis</keyword>
<dbReference type="PRINTS" id="PR00146">
    <property type="entry name" value="DHPICSNTHASE"/>
</dbReference>
<name>A0ABW0TQM3_9BACL</name>
<comment type="similarity">
    <text evidence="3 12 13">Belongs to the DapA family.</text>
</comment>
<dbReference type="PROSITE" id="PS00665">
    <property type="entry name" value="DHDPS_1"/>
    <property type="match status" value="1"/>
</dbReference>
<dbReference type="PANTHER" id="PTHR12128:SF66">
    <property type="entry name" value="4-HYDROXY-2-OXOGLUTARATE ALDOLASE, MITOCHONDRIAL"/>
    <property type="match status" value="1"/>
</dbReference>
<sequence>MNFGQIVTAMVTPFNEHGDIDFEATRNLIEYLIANGTDSLVVSGTTGESPTLTTEEKVQLFKFVVKVINGRVPVIAGTGSNNTRESVELTRLAEDIGVDGVMLVAPYYNKPCQEGMFQHFQTIAAATSLPVMLYNVPGRTMANIAVDTVVRLAEISNIVAIKEASGDLDAMAEIIEQTPTDFSLYSGDDGLTIPVLSIGGVGVVSVAAHIIGNEMQTMIKNFKMGNIKEAASDHRRLLPVMNALFAAPNPSPLKAALNLKGVQVGGVRLPMIPLNDEQLHALQRTLSIYDEVTV</sequence>
<dbReference type="PIRSF" id="PIRSF001365">
    <property type="entry name" value="DHDPS"/>
    <property type="match status" value="1"/>
</dbReference>
<keyword evidence="15" id="KW-1185">Reference proteome</keyword>
<evidence type="ECO:0000256" key="12">
    <source>
        <dbReference type="HAMAP-Rule" id="MF_00418"/>
    </source>
</evidence>
<evidence type="ECO:0000313" key="15">
    <source>
        <dbReference type="Proteomes" id="UP001596109"/>
    </source>
</evidence>
<evidence type="ECO:0000256" key="1">
    <source>
        <dbReference type="ARBA" id="ARBA00003294"/>
    </source>
</evidence>
<dbReference type="InterPro" id="IPR002220">
    <property type="entry name" value="DapA-like"/>
</dbReference>
<dbReference type="InterPro" id="IPR020625">
    <property type="entry name" value="Schiff_base-form_aldolases_AS"/>
</dbReference>
<dbReference type="Gene3D" id="3.20.20.70">
    <property type="entry name" value="Aldolase class I"/>
    <property type="match status" value="1"/>
</dbReference>
<comment type="caution">
    <text evidence="14">The sequence shown here is derived from an EMBL/GenBank/DDBJ whole genome shotgun (WGS) entry which is preliminary data.</text>
</comment>
<keyword evidence="8 12" id="KW-0457">Lysine biosynthesis</keyword>
<feature type="site" description="Part of a proton relay during catalysis" evidence="12">
    <location>
        <position position="45"/>
    </location>
</feature>
<dbReference type="NCBIfam" id="TIGR00674">
    <property type="entry name" value="dapA"/>
    <property type="match status" value="1"/>
</dbReference>
<dbReference type="RefSeq" id="WP_381438926.1">
    <property type="nucleotide sequence ID" value="NZ_JBHSNO010000015.1"/>
</dbReference>
<keyword evidence="10 12" id="KW-0704">Schiff base</keyword>
<keyword evidence="6 12" id="KW-0028">Amino-acid biosynthesis</keyword>
<evidence type="ECO:0000256" key="13">
    <source>
        <dbReference type="PIRNR" id="PIRNR001365"/>
    </source>
</evidence>
<evidence type="ECO:0000313" key="14">
    <source>
        <dbReference type="EMBL" id="MFC5591213.1"/>
    </source>
</evidence>
<accession>A0ABW0TQM3</accession>
<evidence type="ECO:0000256" key="6">
    <source>
        <dbReference type="ARBA" id="ARBA00022605"/>
    </source>
</evidence>
<feature type="active site" description="Proton donor/acceptor" evidence="12">
    <location>
        <position position="134"/>
    </location>
</feature>
<dbReference type="InterPro" id="IPR005263">
    <property type="entry name" value="DapA"/>
</dbReference>
<evidence type="ECO:0000256" key="2">
    <source>
        <dbReference type="ARBA" id="ARBA00005120"/>
    </source>
</evidence>
<dbReference type="SUPFAM" id="SSF51569">
    <property type="entry name" value="Aldolase"/>
    <property type="match status" value="1"/>
</dbReference>
<dbReference type="PROSITE" id="PS00666">
    <property type="entry name" value="DHDPS_2"/>
    <property type="match status" value="1"/>
</dbReference>
<dbReference type="InterPro" id="IPR020624">
    <property type="entry name" value="Schiff_base-form_aldolases_CS"/>
</dbReference>
<evidence type="ECO:0000256" key="9">
    <source>
        <dbReference type="ARBA" id="ARBA00023239"/>
    </source>
</evidence>
<evidence type="ECO:0000256" key="8">
    <source>
        <dbReference type="ARBA" id="ARBA00023154"/>
    </source>
</evidence>
<comment type="subcellular location">
    <subcellularLocation>
        <location evidence="12">Cytoplasm</location>
    </subcellularLocation>
</comment>
<reference evidence="15" key="1">
    <citation type="journal article" date="2019" name="Int. J. Syst. Evol. Microbiol.">
        <title>The Global Catalogue of Microorganisms (GCM) 10K type strain sequencing project: providing services to taxonomists for standard genome sequencing and annotation.</title>
        <authorList>
            <consortium name="The Broad Institute Genomics Platform"/>
            <consortium name="The Broad Institute Genome Sequencing Center for Infectious Disease"/>
            <person name="Wu L."/>
            <person name="Ma J."/>
        </authorList>
    </citation>
    <scope>NUCLEOTIDE SEQUENCE [LARGE SCALE GENOMIC DNA]</scope>
    <source>
        <strain evidence="15">CGMCC 4.1434</strain>
    </source>
</reference>
<comment type="subunit">
    <text evidence="12">Homotetramer; dimer of dimers.</text>
</comment>
<protein>
    <recommendedName>
        <fullName evidence="4 12">4-hydroxy-tetrahydrodipicolinate synthase</fullName>
        <shortName evidence="12">HTPA synthase</shortName>
        <ecNumber evidence="4 12">4.3.3.7</ecNumber>
    </recommendedName>
</protein>
<evidence type="ECO:0000256" key="10">
    <source>
        <dbReference type="ARBA" id="ARBA00023270"/>
    </source>
</evidence>
<feature type="active site" description="Schiff-base intermediate with substrate" evidence="12">
    <location>
        <position position="162"/>
    </location>
</feature>
<proteinExistence type="inferred from homology"/>
<keyword evidence="9 12" id="KW-0456">Lyase</keyword>
<dbReference type="GO" id="GO:0008840">
    <property type="term" value="F:4-hydroxy-tetrahydrodipicolinate synthase activity"/>
    <property type="evidence" value="ECO:0007669"/>
    <property type="project" value="UniProtKB-EC"/>
</dbReference>
<dbReference type="CDD" id="cd00950">
    <property type="entry name" value="DHDPS"/>
    <property type="match status" value="1"/>
</dbReference>
<dbReference type="Proteomes" id="UP001596109">
    <property type="component" value="Unassembled WGS sequence"/>
</dbReference>
<evidence type="ECO:0000256" key="5">
    <source>
        <dbReference type="ARBA" id="ARBA00022490"/>
    </source>
</evidence>
<gene>
    <name evidence="12 14" type="primary">dapA</name>
    <name evidence="14" type="ORF">ACFPRA_20230</name>
</gene>
<evidence type="ECO:0000256" key="7">
    <source>
        <dbReference type="ARBA" id="ARBA00022915"/>
    </source>
</evidence>
<comment type="catalytic activity">
    <reaction evidence="11 12">
        <text>L-aspartate 4-semialdehyde + pyruvate = (2S,4S)-4-hydroxy-2,3,4,5-tetrahydrodipicolinate + H2O + H(+)</text>
        <dbReference type="Rhea" id="RHEA:34171"/>
        <dbReference type="ChEBI" id="CHEBI:15361"/>
        <dbReference type="ChEBI" id="CHEBI:15377"/>
        <dbReference type="ChEBI" id="CHEBI:15378"/>
        <dbReference type="ChEBI" id="CHEBI:67139"/>
        <dbReference type="ChEBI" id="CHEBI:537519"/>
        <dbReference type="EC" id="4.3.3.7"/>
    </reaction>
</comment>
<evidence type="ECO:0000256" key="4">
    <source>
        <dbReference type="ARBA" id="ARBA00012086"/>
    </source>
</evidence>
<feature type="binding site" evidence="12">
    <location>
        <position position="204"/>
    </location>
    <ligand>
        <name>pyruvate</name>
        <dbReference type="ChEBI" id="CHEBI:15361"/>
    </ligand>
</feature>
<comment type="pathway">
    <text evidence="2 12">Amino-acid biosynthesis; L-lysine biosynthesis via DAP pathway; (S)-tetrahydrodipicolinate from L-aspartate: step 3/4.</text>
</comment>
<feature type="site" description="Part of a proton relay during catalysis" evidence="12">
    <location>
        <position position="108"/>
    </location>
</feature>
<dbReference type="EC" id="4.3.3.7" evidence="4 12"/>
<comment type="function">
    <text evidence="1 12">Catalyzes the condensation of (S)-aspartate-beta-semialdehyde [(S)-ASA] and pyruvate to 4-hydroxy-tetrahydrodipicolinate (HTPA).</text>
</comment>
<keyword evidence="5 12" id="KW-0963">Cytoplasm</keyword>
<feature type="binding site" evidence="12">
    <location>
        <position position="46"/>
    </location>
    <ligand>
        <name>pyruvate</name>
        <dbReference type="ChEBI" id="CHEBI:15361"/>
    </ligand>
</feature>